<reference evidence="1" key="1">
    <citation type="submission" date="2023-06" db="EMBL/GenBank/DDBJ databases">
        <authorList>
            <consortium name="Lawrence Berkeley National Laboratory"/>
            <person name="Ahrendt S."/>
            <person name="Sahu N."/>
            <person name="Indic B."/>
            <person name="Wong-Bajracharya J."/>
            <person name="Merenyi Z."/>
            <person name="Ke H.-M."/>
            <person name="Monk M."/>
            <person name="Kocsube S."/>
            <person name="Drula E."/>
            <person name="Lipzen A."/>
            <person name="Balint B."/>
            <person name="Henrissat B."/>
            <person name="Andreopoulos B."/>
            <person name="Martin F.M."/>
            <person name="Harder C.B."/>
            <person name="Rigling D."/>
            <person name="Ford K.L."/>
            <person name="Foster G.D."/>
            <person name="Pangilinan J."/>
            <person name="Papanicolaou A."/>
            <person name="Barry K."/>
            <person name="LaButti K."/>
            <person name="Viragh M."/>
            <person name="Koriabine M."/>
            <person name="Yan M."/>
            <person name="Riley R."/>
            <person name="Champramary S."/>
            <person name="Plett K.L."/>
            <person name="Tsai I.J."/>
            <person name="Slot J."/>
            <person name="Sipos G."/>
            <person name="Plett J."/>
            <person name="Nagy L.G."/>
            <person name="Grigoriev I.V."/>
        </authorList>
    </citation>
    <scope>NUCLEOTIDE SEQUENCE</scope>
    <source>
        <strain evidence="1">FPL87.14</strain>
    </source>
</reference>
<name>A0AA39JPJ0_9AGAR</name>
<dbReference type="Proteomes" id="UP001175226">
    <property type="component" value="Unassembled WGS sequence"/>
</dbReference>
<protein>
    <submittedName>
        <fullName evidence="1">Uncharacterized protein</fullName>
    </submittedName>
</protein>
<keyword evidence="2" id="KW-1185">Reference proteome</keyword>
<organism evidence="1 2">
    <name type="scientific">Armillaria borealis</name>
    <dbReference type="NCBI Taxonomy" id="47425"/>
    <lineage>
        <taxon>Eukaryota</taxon>
        <taxon>Fungi</taxon>
        <taxon>Dikarya</taxon>
        <taxon>Basidiomycota</taxon>
        <taxon>Agaricomycotina</taxon>
        <taxon>Agaricomycetes</taxon>
        <taxon>Agaricomycetidae</taxon>
        <taxon>Agaricales</taxon>
        <taxon>Marasmiineae</taxon>
        <taxon>Physalacriaceae</taxon>
        <taxon>Armillaria</taxon>
    </lineage>
</organism>
<sequence length="208" mass="23020">MPWIGEDVVPGRPIFDRPYSMTAVAEKKKSKAPKAHRSSIGLVLSLPPPPYSQCGPPCLTVESPSRQLYALTCGHRINPDHSVPSQPLPNQPARHLHHQGISFELRSAAKAELQRQRGRIERLIRDKLQAAGDDGPSCKAIENLRLQQEKQYVKPFEEAVTYHDAIIGNPHADTEYFIGSIVMDENTISKTANLSLADLSFFGFLSAS</sequence>
<accession>A0AA39JPJ0</accession>
<proteinExistence type="predicted"/>
<comment type="caution">
    <text evidence="1">The sequence shown here is derived from an EMBL/GenBank/DDBJ whole genome shotgun (WGS) entry which is preliminary data.</text>
</comment>
<evidence type="ECO:0000313" key="1">
    <source>
        <dbReference type="EMBL" id="KAK0446354.1"/>
    </source>
</evidence>
<evidence type="ECO:0000313" key="2">
    <source>
        <dbReference type="Proteomes" id="UP001175226"/>
    </source>
</evidence>
<gene>
    <name evidence="1" type="ORF">EV421DRAFT_1794084</name>
</gene>
<dbReference type="AlphaFoldDB" id="A0AA39JPJ0"/>
<dbReference type="EMBL" id="JAUEPT010000014">
    <property type="protein sequence ID" value="KAK0446354.1"/>
    <property type="molecule type" value="Genomic_DNA"/>
</dbReference>